<protein>
    <recommendedName>
        <fullName evidence="1">DUF6894 domain-containing protein</fullName>
    </recommendedName>
</protein>
<feature type="domain" description="DUF6894" evidence="1">
    <location>
        <begin position="2"/>
        <end position="78"/>
    </location>
</feature>
<proteinExistence type="predicted"/>
<dbReference type="InterPro" id="IPR054189">
    <property type="entry name" value="DUF6894"/>
</dbReference>
<evidence type="ECO:0000259" key="1">
    <source>
        <dbReference type="Pfam" id="PF21834"/>
    </source>
</evidence>
<gene>
    <name evidence="2" type="ORF">HNR51_005152</name>
</gene>
<keyword evidence="3" id="KW-1185">Reference proteome</keyword>
<sequence length="90" mass="10290">MLFHIDVADGDIITRDDDGLEFFDLNEACAAAVSLLPEIAREALHGPRRRAAMMQAQERYIAALVRDEAGHVLFRTRLRLDMEWPKKPEL</sequence>
<dbReference type="Proteomes" id="UP000543554">
    <property type="component" value="Unassembled WGS sequence"/>
</dbReference>
<dbReference type="Pfam" id="PF21834">
    <property type="entry name" value="DUF6894"/>
    <property type="match status" value="1"/>
</dbReference>
<reference evidence="2 3" key="1">
    <citation type="submission" date="2020-08" db="EMBL/GenBank/DDBJ databases">
        <title>Genomic Encyclopedia of Type Strains, Phase IV (KMG-IV): sequencing the most valuable type-strain genomes for metagenomic binning, comparative biology and taxonomic classification.</title>
        <authorList>
            <person name="Goeker M."/>
        </authorList>
    </citation>
    <scope>NUCLEOTIDE SEQUENCE [LARGE SCALE GENOMIC DNA]</scope>
    <source>
        <strain evidence="2 3">DSM 11490</strain>
    </source>
</reference>
<evidence type="ECO:0000313" key="3">
    <source>
        <dbReference type="Proteomes" id="UP000543554"/>
    </source>
</evidence>
<organism evidence="2 3">
    <name type="scientific">Methylorubrum thiocyanatum</name>
    <dbReference type="NCBI Taxonomy" id="47958"/>
    <lineage>
        <taxon>Bacteria</taxon>
        <taxon>Pseudomonadati</taxon>
        <taxon>Pseudomonadota</taxon>
        <taxon>Alphaproteobacteria</taxon>
        <taxon>Hyphomicrobiales</taxon>
        <taxon>Methylobacteriaceae</taxon>
        <taxon>Methylorubrum</taxon>
    </lineage>
</organism>
<name>A0AA40S7T1_9HYPH</name>
<accession>A0AA40S7T1</accession>
<comment type="caution">
    <text evidence="2">The sequence shown here is derived from an EMBL/GenBank/DDBJ whole genome shotgun (WGS) entry which is preliminary data.</text>
</comment>
<dbReference type="AlphaFoldDB" id="A0AA40S7T1"/>
<dbReference type="RefSeq" id="WP_182556772.1">
    <property type="nucleotide sequence ID" value="NZ_BPRF01000022.1"/>
</dbReference>
<dbReference type="EMBL" id="JACJIB010000013">
    <property type="protein sequence ID" value="MBA8916033.1"/>
    <property type="molecule type" value="Genomic_DNA"/>
</dbReference>
<evidence type="ECO:0000313" key="2">
    <source>
        <dbReference type="EMBL" id="MBA8916033.1"/>
    </source>
</evidence>